<dbReference type="Gene3D" id="3.90.550.10">
    <property type="entry name" value="Spore Coat Polysaccharide Biosynthesis Protein SpsA, Chain A"/>
    <property type="match status" value="2"/>
</dbReference>
<evidence type="ECO:0000256" key="1">
    <source>
        <dbReference type="ARBA" id="ARBA00004776"/>
    </source>
</evidence>
<dbReference type="Proteomes" id="UP001597541">
    <property type="component" value="Unassembled WGS sequence"/>
</dbReference>
<proteinExistence type="inferred from homology"/>
<sequence length="399" mass="45924">MDYNISIVIVNYNGKKYIDALFDSFLKQDLAELTYEIVFVDNNSTDDSISYLEDNYAARFNNLKIVNSKENLGFAGGNNLGVANSSGEYIVFLNNDTKVEPDWLLQLYECIRSHNAGIVTSKLIFFYDFVKFNVQTADKFEISNRVSINGHEYKLDPKFCKNMLVYDEHSVCFGHSEFYLPLLQGSVDYDITINAIDVNQAKATQATFSLGDAAFEIGNNILLTETDVASRKLKLLQNVGSGIDSNFNGYDMGFCEEDHGQYERVYEVETTCGAAMMMKKDVFEKVGGFDNNFFMYYEDTDLAFRVKRQGMKLLYCPTAVVRHIHTGSSKEWSPFFIFHVYRNRMLFILKNYSRKIFIKEYLKFIFSISINIISKQNKEIKTAKLNSLKSFMKLLPKYL</sequence>
<evidence type="ECO:0000256" key="2">
    <source>
        <dbReference type="ARBA" id="ARBA00006739"/>
    </source>
</evidence>
<gene>
    <name evidence="7" type="ORF">ACFSUF_16790</name>
</gene>
<feature type="domain" description="Glycosyltransferase 2-like" evidence="5">
    <location>
        <begin position="6"/>
        <end position="136"/>
    </location>
</feature>
<comment type="caution">
    <text evidence="7">The sequence shown here is derived from an EMBL/GenBank/DDBJ whole genome shotgun (WGS) entry which is preliminary data.</text>
</comment>
<keyword evidence="3 7" id="KW-0328">Glycosyltransferase</keyword>
<dbReference type="InterPro" id="IPR027791">
    <property type="entry name" value="Galactosyl_T_C"/>
</dbReference>
<evidence type="ECO:0000313" key="7">
    <source>
        <dbReference type="EMBL" id="MFD2614065.1"/>
    </source>
</evidence>
<dbReference type="Pfam" id="PF02709">
    <property type="entry name" value="Glyco_transf_7C"/>
    <property type="match status" value="1"/>
</dbReference>
<feature type="domain" description="Galactosyltransferase C-terminal" evidence="6">
    <location>
        <begin position="262"/>
        <end position="317"/>
    </location>
</feature>
<dbReference type="PANTHER" id="PTHR43179:SF12">
    <property type="entry name" value="GALACTOFURANOSYLTRANSFERASE GLFT2"/>
    <property type="match status" value="1"/>
</dbReference>
<dbReference type="EC" id="2.4.-.-" evidence="7"/>
<evidence type="ECO:0000259" key="6">
    <source>
        <dbReference type="Pfam" id="PF02709"/>
    </source>
</evidence>
<evidence type="ECO:0000256" key="4">
    <source>
        <dbReference type="ARBA" id="ARBA00022679"/>
    </source>
</evidence>
<dbReference type="RefSeq" id="WP_377604532.1">
    <property type="nucleotide sequence ID" value="NZ_JBHUME010000010.1"/>
</dbReference>
<reference evidence="8" key="1">
    <citation type="journal article" date="2019" name="Int. J. Syst. Evol. Microbiol.">
        <title>The Global Catalogue of Microorganisms (GCM) 10K type strain sequencing project: providing services to taxonomists for standard genome sequencing and annotation.</title>
        <authorList>
            <consortium name="The Broad Institute Genomics Platform"/>
            <consortium name="The Broad Institute Genome Sequencing Center for Infectious Disease"/>
            <person name="Wu L."/>
            <person name="Ma J."/>
        </authorList>
    </citation>
    <scope>NUCLEOTIDE SEQUENCE [LARGE SCALE GENOMIC DNA]</scope>
    <source>
        <strain evidence="8">KCTC 3950</strain>
    </source>
</reference>
<comment type="pathway">
    <text evidence="1">Cell wall biogenesis; cell wall polysaccharide biosynthesis.</text>
</comment>
<name>A0ABW5PH17_9BACL</name>
<dbReference type="InterPro" id="IPR001173">
    <property type="entry name" value="Glyco_trans_2-like"/>
</dbReference>
<keyword evidence="8" id="KW-1185">Reference proteome</keyword>
<dbReference type="PANTHER" id="PTHR43179">
    <property type="entry name" value="RHAMNOSYLTRANSFERASE WBBL"/>
    <property type="match status" value="1"/>
</dbReference>
<dbReference type="CDD" id="cd04186">
    <property type="entry name" value="GT_2_like_c"/>
    <property type="match status" value="1"/>
</dbReference>
<evidence type="ECO:0000313" key="8">
    <source>
        <dbReference type="Proteomes" id="UP001597541"/>
    </source>
</evidence>
<comment type="similarity">
    <text evidence="2">Belongs to the glycosyltransferase 2 family.</text>
</comment>
<organism evidence="7 8">
    <name type="scientific">Paenibacillus gansuensis</name>
    <dbReference type="NCBI Taxonomy" id="306542"/>
    <lineage>
        <taxon>Bacteria</taxon>
        <taxon>Bacillati</taxon>
        <taxon>Bacillota</taxon>
        <taxon>Bacilli</taxon>
        <taxon>Bacillales</taxon>
        <taxon>Paenibacillaceae</taxon>
        <taxon>Paenibacillus</taxon>
    </lineage>
</organism>
<dbReference type="SUPFAM" id="SSF53448">
    <property type="entry name" value="Nucleotide-diphospho-sugar transferases"/>
    <property type="match status" value="1"/>
</dbReference>
<dbReference type="InterPro" id="IPR029044">
    <property type="entry name" value="Nucleotide-diphossugar_trans"/>
</dbReference>
<keyword evidence="4 7" id="KW-0808">Transferase</keyword>
<dbReference type="EMBL" id="JBHUME010000010">
    <property type="protein sequence ID" value="MFD2614065.1"/>
    <property type="molecule type" value="Genomic_DNA"/>
</dbReference>
<accession>A0ABW5PH17</accession>
<evidence type="ECO:0000256" key="3">
    <source>
        <dbReference type="ARBA" id="ARBA00022676"/>
    </source>
</evidence>
<dbReference type="Pfam" id="PF00535">
    <property type="entry name" value="Glycos_transf_2"/>
    <property type="match status" value="1"/>
</dbReference>
<dbReference type="GO" id="GO:0016757">
    <property type="term" value="F:glycosyltransferase activity"/>
    <property type="evidence" value="ECO:0007669"/>
    <property type="project" value="UniProtKB-KW"/>
</dbReference>
<protein>
    <submittedName>
        <fullName evidence="7">Glycosyltransferase family 2 protein</fullName>
        <ecNumber evidence="7">2.4.-.-</ecNumber>
    </submittedName>
</protein>
<evidence type="ECO:0000259" key="5">
    <source>
        <dbReference type="Pfam" id="PF00535"/>
    </source>
</evidence>